<name>A0A9Q1GEV1_SYNKA</name>
<dbReference type="EMBL" id="JAINUF010000001">
    <property type="protein sequence ID" value="KAJ8382864.1"/>
    <property type="molecule type" value="Genomic_DNA"/>
</dbReference>
<dbReference type="AlphaFoldDB" id="A0A9Q1GEV1"/>
<reference evidence="2" key="1">
    <citation type="journal article" date="2023" name="Science">
        <title>Genome structures resolve the early diversification of teleost fishes.</title>
        <authorList>
            <person name="Parey E."/>
            <person name="Louis A."/>
            <person name="Montfort J."/>
            <person name="Bouchez O."/>
            <person name="Roques C."/>
            <person name="Iampietro C."/>
            <person name="Lluch J."/>
            <person name="Castinel A."/>
            <person name="Donnadieu C."/>
            <person name="Desvignes T."/>
            <person name="Floi Bucao C."/>
            <person name="Jouanno E."/>
            <person name="Wen M."/>
            <person name="Mejri S."/>
            <person name="Dirks R."/>
            <person name="Jansen H."/>
            <person name="Henkel C."/>
            <person name="Chen W.J."/>
            <person name="Zahm M."/>
            <person name="Cabau C."/>
            <person name="Klopp C."/>
            <person name="Thompson A.W."/>
            <person name="Robinson-Rechavi M."/>
            <person name="Braasch I."/>
            <person name="Lecointre G."/>
            <person name="Bobe J."/>
            <person name="Postlethwait J.H."/>
            <person name="Berthelot C."/>
            <person name="Roest Crollius H."/>
            <person name="Guiguen Y."/>
        </authorList>
    </citation>
    <scope>NUCLEOTIDE SEQUENCE</scope>
    <source>
        <strain evidence="2">WJC10195</strain>
    </source>
</reference>
<evidence type="ECO:0000313" key="2">
    <source>
        <dbReference type="EMBL" id="KAJ8382864.1"/>
    </source>
</evidence>
<organism evidence="2 3">
    <name type="scientific">Synaphobranchus kaupii</name>
    <name type="common">Kaup's arrowtooth eel</name>
    <dbReference type="NCBI Taxonomy" id="118154"/>
    <lineage>
        <taxon>Eukaryota</taxon>
        <taxon>Metazoa</taxon>
        <taxon>Chordata</taxon>
        <taxon>Craniata</taxon>
        <taxon>Vertebrata</taxon>
        <taxon>Euteleostomi</taxon>
        <taxon>Actinopterygii</taxon>
        <taxon>Neopterygii</taxon>
        <taxon>Teleostei</taxon>
        <taxon>Anguilliformes</taxon>
        <taxon>Synaphobranchidae</taxon>
        <taxon>Synaphobranchus</taxon>
    </lineage>
</organism>
<gene>
    <name evidence="2" type="ORF">SKAU_G00036420</name>
</gene>
<sequence>MRGSGSVTYRQQLDFGQGDDFNQAAPAHGSQCGGNKMTGRANGGKRGKGRTDGARRRKRGGCGDRGTGEVGIPEVSGEHPLPVSARSSRHKRGGRLLEAAEEEFVPERAEQWRARGHTEVRVQARLALSFAKQTLSQNDGVQQQ</sequence>
<evidence type="ECO:0000256" key="1">
    <source>
        <dbReference type="SAM" id="MobiDB-lite"/>
    </source>
</evidence>
<comment type="caution">
    <text evidence="2">The sequence shown here is derived from an EMBL/GenBank/DDBJ whole genome shotgun (WGS) entry which is preliminary data.</text>
</comment>
<proteinExistence type="predicted"/>
<protein>
    <submittedName>
        <fullName evidence="2">Uncharacterized protein</fullName>
    </submittedName>
</protein>
<evidence type="ECO:0000313" key="3">
    <source>
        <dbReference type="Proteomes" id="UP001152622"/>
    </source>
</evidence>
<keyword evidence="3" id="KW-1185">Reference proteome</keyword>
<accession>A0A9Q1GEV1</accession>
<feature type="compositionally biased region" description="Polar residues" evidence="1">
    <location>
        <begin position="1"/>
        <end position="11"/>
    </location>
</feature>
<feature type="region of interest" description="Disordered" evidence="1">
    <location>
        <begin position="1"/>
        <end position="94"/>
    </location>
</feature>
<dbReference type="Proteomes" id="UP001152622">
    <property type="component" value="Chromosome 1"/>
</dbReference>